<evidence type="ECO:0000313" key="1">
    <source>
        <dbReference type="EMBL" id="KAJ0178452.1"/>
    </source>
</evidence>
<proteinExistence type="predicted"/>
<name>A0ACC1D4J6_9NEOP</name>
<accession>A0ACC1D4J6</accession>
<dbReference type="EMBL" id="CM034396">
    <property type="protein sequence ID" value="KAJ0178452.1"/>
    <property type="molecule type" value="Genomic_DNA"/>
</dbReference>
<sequence length="864" mass="95715">MMDSDLSGADFCRFCRSEASVDRPLFHPCICTGSIKWIHQECLVQWMRYSRKEICELCGHRFSFMPIYSPDMPRRLPIRDVVGGLVTSVASAVKDWLHYTLVALAWLGIVPLTACRTYRCLFSGSLDPVISLPFDIVSAENLAKDICSGCFVVTCTLFSFIGLVWLREQIMHGGGPDWMERENLPAPAAEDVPLPDNNNDQVNDGPGEEGVARDEINGEVGEDPLVGDEANWNPMEWDRAAAEELTWARLLGLDGSMVFLEHVFWVVSLNTLFIVVFASLPYHIGRLGAALAGLTAEGPFAGPLTALSGYVLVGAVLAVLHGIASLLRLRSAKKALGFCYVVVKVALLSVVEIGVIPLVCGWWLDLCSLSMFDATLKDREASLQAAPWTLMFIHWLVGMVYVYYFASFILLLREVLRPGVLWFLKNLNDPDFSPVQEMIHLSVWSHIRRLVVSAMIFGTAVLFMLWLPIRVIKYVLPGFLPYAVAVHTEAPVNELSLELLLLQVILPALLEQSHTRTWLKAGVHGWCGCAAGILGLRSYLLGESSRNTEPNPPPHPPHQLGAAHQALMRRDGPAGYEPYVRVSWFPLRLAALLVLVSISLVLASALTLIIPVAIGRKVMALWLPKASDGVHELYTAACGMYVCWALGRGGTLAAGWARGGRRALMARAALWAKVATRAALAALALLGLVPLMFGLLLELVLVIPLRVPLEQSPVLFVWQDWALGVLYTKIVCALTMMGPDWSMRRAIEKAYRDGIREMDLKFILREVAAPIVCWLGLALAVPYAFAHTVAPLAVTSPAQRNLLARRVYPALLLIAVLCALTVFQIRQFRKLYEHIKNDKYLVGQRLVNYDHRRHKQQQTAVSSN</sequence>
<keyword evidence="2" id="KW-1185">Reference proteome</keyword>
<dbReference type="Proteomes" id="UP000824533">
    <property type="component" value="Linkage Group LG10"/>
</dbReference>
<gene>
    <name evidence="1" type="ORF">K1T71_006275</name>
</gene>
<comment type="caution">
    <text evidence="1">The sequence shown here is derived from an EMBL/GenBank/DDBJ whole genome shotgun (WGS) entry which is preliminary data.</text>
</comment>
<protein>
    <submittedName>
        <fullName evidence="1">Uncharacterized protein</fullName>
    </submittedName>
</protein>
<evidence type="ECO:0000313" key="2">
    <source>
        <dbReference type="Proteomes" id="UP000824533"/>
    </source>
</evidence>
<reference evidence="1 2" key="1">
    <citation type="journal article" date="2021" name="Front. Genet.">
        <title>Chromosome-Level Genome Assembly Reveals Significant Gene Expansion in the Toll and IMD Signaling Pathways of Dendrolimus kikuchii.</title>
        <authorList>
            <person name="Zhou J."/>
            <person name="Wu P."/>
            <person name="Xiong Z."/>
            <person name="Liu N."/>
            <person name="Zhao N."/>
            <person name="Ji M."/>
            <person name="Qiu Y."/>
            <person name="Yang B."/>
        </authorList>
    </citation>
    <scope>NUCLEOTIDE SEQUENCE [LARGE SCALE GENOMIC DNA]</scope>
    <source>
        <strain evidence="1">Ann1</strain>
    </source>
</reference>
<organism evidence="1 2">
    <name type="scientific">Dendrolimus kikuchii</name>
    <dbReference type="NCBI Taxonomy" id="765133"/>
    <lineage>
        <taxon>Eukaryota</taxon>
        <taxon>Metazoa</taxon>
        <taxon>Ecdysozoa</taxon>
        <taxon>Arthropoda</taxon>
        <taxon>Hexapoda</taxon>
        <taxon>Insecta</taxon>
        <taxon>Pterygota</taxon>
        <taxon>Neoptera</taxon>
        <taxon>Endopterygota</taxon>
        <taxon>Lepidoptera</taxon>
        <taxon>Glossata</taxon>
        <taxon>Ditrysia</taxon>
        <taxon>Bombycoidea</taxon>
        <taxon>Lasiocampidae</taxon>
        <taxon>Dendrolimus</taxon>
    </lineage>
</organism>